<proteinExistence type="predicted"/>
<name>A0AA90KA80_ACIBA</name>
<reference evidence="1" key="1">
    <citation type="submission" date="2023-01" db="EMBL/GenBank/DDBJ databases">
        <title>Genomic dissection of endemic carbapenem resistance: metallo-beta-lactamase gene dissemination through clonal, plasmid and integron transfer pathways.</title>
        <authorList>
            <person name="Macesic N."/>
        </authorList>
    </citation>
    <scope>NUCLEOTIDE SEQUENCE</scope>
    <source>
        <strain evidence="1">CPO519</strain>
    </source>
</reference>
<comment type="caution">
    <text evidence="1">The sequence shown here is derived from an EMBL/GenBank/DDBJ whole genome shotgun (WGS) entry which is preliminary data.</text>
</comment>
<organism evidence="1">
    <name type="scientific">Acinetobacter baumannii</name>
    <dbReference type="NCBI Taxonomy" id="470"/>
    <lineage>
        <taxon>Bacteria</taxon>
        <taxon>Pseudomonadati</taxon>
        <taxon>Pseudomonadota</taxon>
        <taxon>Gammaproteobacteria</taxon>
        <taxon>Moraxellales</taxon>
        <taxon>Moraxellaceae</taxon>
        <taxon>Acinetobacter</taxon>
        <taxon>Acinetobacter calcoaceticus/baumannii complex</taxon>
    </lineage>
</organism>
<dbReference type="AlphaFoldDB" id="A0AA90KA80"/>
<gene>
    <name evidence="1" type="ORF">P9867_13345</name>
</gene>
<dbReference type="EMBL" id="JARTMM010000053">
    <property type="protein sequence ID" value="MDK4882638.1"/>
    <property type="molecule type" value="Genomic_DNA"/>
</dbReference>
<accession>A0AA90KA80</accession>
<evidence type="ECO:0000313" key="1">
    <source>
        <dbReference type="EMBL" id="MDK4882638.1"/>
    </source>
</evidence>
<sequence>MDLSNRMKLSVTEVGHLYSLEYTTKIEVLEEAFLALGLWIFRLFN</sequence>
<protein>
    <submittedName>
        <fullName evidence="1">Uncharacterized protein</fullName>
    </submittedName>
</protein>
<dbReference type="RefSeq" id="WP_155276666.1">
    <property type="nucleotide sequence ID" value="NZ_AP023077.1"/>
</dbReference>